<comment type="caution">
    <text evidence="2">The sequence shown here is derived from an EMBL/GenBank/DDBJ whole genome shotgun (WGS) entry which is preliminary data.</text>
</comment>
<name>A0A2G5SG64_9PELO</name>
<keyword evidence="3" id="KW-1185">Reference proteome</keyword>
<protein>
    <submittedName>
        <fullName evidence="2">Uncharacterized protein</fullName>
    </submittedName>
</protein>
<reference evidence="3" key="1">
    <citation type="submission" date="2017-10" db="EMBL/GenBank/DDBJ databases">
        <title>Rapid genome shrinkage in a self-fertile nematode reveals novel sperm competition proteins.</title>
        <authorList>
            <person name="Yin D."/>
            <person name="Schwarz E.M."/>
            <person name="Thomas C.G."/>
            <person name="Felde R.L."/>
            <person name="Korf I.F."/>
            <person name="Cutter A.D."/>
            <person name="Schartner C.M."/>
            <person name="Ralston E.J."/>
            <person name="Meyer B.J."/>
            <person name="Haag E.S."/>
        </authorList>
    </citation>
    <scope>NUCLEOTIDE SEQUENCE [LARGE SCALE GENOMIC DNA]</scope>
    <source>
        <strain evidence="3">JU1422</strain>
    </source>
</reference>
<proteinExistence type="predicted"/>
<dbReference type="STRING" id="1611254.A0A2G5SG64"/>
<keyword evidence="1" id="KW-1133">Transmembrane helix</keyword>
<evidence type="ECO:0000256" key="1">
    <source>
        <dbReference type="SAM" id="Phobius"/>
    </source>
</evidence>
<dbReference type="AlphaFoldDB" id="A0A2G5SG64"/>
<evidence type="ECO:0000313" key="2">
    <source>
        <dbReference type="EMBL" id="PIC14095.1"/>
    </source>
</evidence>
<dbReference type="Proteomes" id="UP000230233">
    <property type="component" value="Unassembled WGS sequence"/>
</dbReference>
<keyword evidence="1" id="KW-0472">Membrane</keyword>
<sequence length="153" mass="17355">MKKLGNLEVQKIGYFSLVIVLSIIITRKLGRKNTSAITKKKTRPSQAGILSEYLIWNLFTLFIFLDSTSKNGFLFVLETSTIRFRPHLDHLGEQTAVTHEPVRTVLNEAIFKRSRDANAPKLKKRILGSILKIGSPMNNSVDFDIDDTCYQIS</sequence>
<gene>
    <name evidence="2" type="ORF">B9Z55_027376</name>
</gene>
<feature type="transmembrane region" description="Helical" evidence="1">
    <location>
        <begin position="49"/>
        <end position="65"/>
    </location>
</feature>
<dbReference type="EMBL" id="PDUG01000009">
    <property type="protein sequence ID" value="PIC14095.1"/>
    <property type="molecule type" value="Genomic_DNA"/>
</dbReference>
<feature type="transmembrane region" description="Helical" evidence="1">
    <location>
        <begin position="12"/>
        <end position="29"/>
    </location>
</feature>
<accession>A0A2G5SG64</accession>
<evidence type="ECO:0000313" key="3">
    <source>
        <dbReference type="Proteomes" id="UP000230233"/>
    </source>
</evidence>
<organism evidence="2 3">
    <name type="scientific">Caenorhabditis nigoni</name>
    <dbReference type="NCBI Taxonomy" id="1611254"/>
    <lineage>
        <taxon>Eukaryota</taxon>
        <taxon>Metazoa</taxon>
        <taxon>Ecdysozoa</taxon>
        <taxon>Nematoda</taxon>
        <taxon>Chromadorea</taxon>
        <taxon>Rhabditida</taxon>
        <taxon>Rhabditina</taxon>
        <taxon>Rhabditomorpha</taxon>
        <taxon>Rhabditoidea</taxon>
        <taxon>Rhabditidae</taxon>
        <taxon>Peloderinae</taxon>
        <taxon>Caenorhabditis</taxon>
    </lineage>
</organism>
<keyword evidence="1" id="KW-0812">Transmembrane</keyword>